<proteinExistence type="predicted"/>
<organism evidence="1 2">
    <name type="scientific">Seminavis robusta</name>
    <dbReference type="NCBI Taxonomy" id="568900"/>
    <lineage>
        <taxon>Eukaryota</taxon>
        <taxon>Sar</taxon>
        <taxon>Stramenopiles</taxon>
        <taxon>Ochrophyta</taxon>
        <taxon>Bacillariophyta</taxon>
        <taxon>Bacillariophyceae</taxon>
        <taxon>Bacillariophycidae</taxon>
        <taxon>Naviculales</taxon>
        <taxon>Naviculaceae</taxon>
        <taxon>Seminavis</taxon>
    </lineage>
</organism>
<dbReference type="AlphaFoldDB" id="A0A9N8ELU6"/>
<accession>A0A9N8ELU6</accession>
<name>A0A9N8ELU6_9STRA</name>
<dbReference type="EMBL" id="CAICTM010001367">
    <property type="protein sequence ID" value="CAB9523038.1"/>
    <property type="molecule type" value="Genomic_DNA"/>
</dbReference>
<evidence type="ECO:0000313" key="1">
    <source>
        <dbReference type="EMBL" id="CAB9523038.1"/>
    </source>
</evidence>
<reference evidence="1" key="1">
    <citation type="submission" date="2020-06" db="EMBL/GenBank/DDBJ databases">
        <authorList>
            <consortium name="Plant Systems Biology data submission"/>
        </authorList>
    </citation>
    <scope>NUCLEOTIDE SEQUENCE</scope>
    <source>
        <strain evidence="1">D6</strain>
    </source>
</reference>
<sequence length="204" mass="23299">MTSQSLPWNEALALVNSKRHDKSVVMPLVKEFPNLLVHASEQLRDDPKVVKSSGCLRYASMELKSLPDFVLDMVAMSWENHNHAATFLRDCGDFFRRLFHALIPPGGLLDFETLAEPMRVAPLSIKNDHAFIAHVLSRIDLRDGSGREQLEVLSTWMSPSLRKGLVETLRLLEQVWEQDPTTEEWFWDKVYQSKDSGMAGFKNC</sequence>
<dbReference type="Proteomes" id="UP001153069">
    <property type="component" value="Unassembled WGS sequence"/>
</dbReference>
<keyword evidence="2" id="KW-1185">Reference proteome</keyword>
<gene>
    <name evidence="1" type="ORF">SEMRO_1369_G266920.1</name>
</gene>
<protein>
    <submittedName>
        <fullName evidence="1">Uncharacterized protein</fullName>
    </submittedName>
</protein>
<comment type="caution">
    <text evidence="1">The sequence shown here is derived from an EMBL/GenBank/DDBJ whole genome shotgun (WGS) entry which is preliminary data.</text>
</comment>
<evidence type="ECO:0000313" key="2">
    <source>
        <dbReference type="Proteomes" id="UP001153069"/>
    </source>
</evidence>